<dbReference type="Pfam" id="PF11716">
    <property type="entry name" value="MDMPI_N"/>
    <property type="match status" value="1"/>
</dbReference>
<dbReference type="PANTHER" id="PTHR40758">
    <property type="entry name" value="CONSERVED PROTEIN"/>
    <property type="match status" value="1"/>
</dbReference>
<gene>
    <name evidence="3" type="ORF">HCN08_19395</name>
</gene>
<evidence type="ECO:0000259" key="2">
    <source>
        <dbReference type="Pfam" id="PF11716"/>
    </source>
</evidence>
<dbReference type="InterPro" id="IPR010872">
    <property type="entry name" value="MDMPI_C-term_domain"/>
</dbReference>
<organism evidence="3 4">
    <name type="scientific">Actinacidiphila epipremni</name>
    <dbReference type="NCBI Taxonomy" id="2053013"/>
    <lineage>
        <taxon>Bacteria</taxon>
        <taxon>Bacillati</taxon>
        <taxon>Actinomycetota</taxon>
        <taxon>Actinomycetes</taxon>
        <taxon>Kitasatosporales</taxon>
        <taxon>Streptomycetaceae</taxon>
        <taxon>Actinacidiphila</taxon>
    </lineage>
</organism>
<reference evidence="3 4" key="1">
    <citation type="submission" date="2020-03" db="EMBL/GenBank/DDBJ databases">
        <title>WGS of actinomycetes isolated from Thailand.</title>
        <authorList>
            <person name="Thawai C."/>
        </authorList>
    </citation>
    <scope>NUCLEOTIDE SEQUENCE [LARGE SCALE GENOMIC DNA]</scope>
    <source>
        <strain evidence="3 4">PRB2-1</strain>
    </source>
</reference>
<dbReference type="SUPFAM" id="SSF109854">
    <property type="entry name" value="DinB/YfiT-like putative metalloenzymes"/>
    <property type="match status" value="1"/>
</dbReference>
<comment type="caution">
    <text evidence="3">The sequence shown here is derived from an EMBL/GenBank/DDBJ whole genome shotgun (WGS) entry which is preliminary data.</text>
</comment>
<dbReference type="NCBIfam" id="TIGR03083">
    <property type="entry name" value="maleylpyruvate isomerase family mycothiol-dependent enzyme"/>
    <property type="match status" value="1"/>
</dbReference>
<dbReference type="InterPro" id="IPR034660">
    <property type="entry name" value="DinB/YfiT-like"/>
</dbReference>
<protein>
    <submittedName>
        <fullName evidence="3">Maleylpyruvate isomerase family mycothiol-dependent enzyme</fullName>
    </submittedName>
</protein>
<dbReference type="RefSeq" id="WP_167984395.1">
    <property type="nucleotide sequence ID" value="NZ_JAATEJ010000015.1"/>
</dbReference>
<sequence length="266" mass="27168">MTTAPPPLPPPPAALVFDDWLGLIEDRSAALRSAVAAAPAGAAVPACPDWTVPDVLAHVGAAQRAWAAAVAAGPARRPPAEVPVPRALAAGELLEWSADATRVLVGALRAAGPDAPCWTWWAESGGLSTAGAVARHHVQEAAVHVRDVQEAAGGPQPLPAALAVDAVDEFLQVGFGSMDGWPHSPARVALVADEGRAWTLILDPTGASPIRGAAGAARPEADATVAGSASDLLLALYRRLPWADAPLRVTGDAALIRQLVVWPPLG</sequence>
<dbReference type="Gene3D" id="1.20.120.450">
    <property type="entry name" value="dinb family like domain"/>
    <property type="match status" value="1"/>
</dbReference>
<dbReference type="InterPro" id="IPR024344">
    <property type="entry name" value="MDMPI_metal-binding"/>
</dbReference>
<accession>A0ABX0ZTC2</accession>
<keyword evidence="3" id="KW-0413">Isomerase</keyword>
<keyword evidence="4" id="KW-1185">Reference proteome</keyword>
<feature type="domain" description="Mycothiol-dependent maleylpyruvate isomerase metal-binding" evidence="2">
    <location>
        <begin position="23"/>
        <end position="149"/>
    </location>
</feature>
<name>A0ABX0ZTC2_9ACTN</name>
<dbReference type="PANTHER" id="PTHR40758:SF1">
    <property type="entry name" value="CONSERVED PROTEIN"/>
    <property type="match status" value="1"/>
</dbReference>
<proteinExistence type="predicted"/>
<dbReference type="GO" id="GO:0016853">
    <property type="term" value="F:isomerase activity"/>
    <property type="evidence" value="ECO:0007669"/>
    <property type="project" value="UniProtKB-KW"/>
</dbReference>
<evidence type="ECO:0000313" key="4">
    <source>
        <dbReference type="Proteomes" id="UP000734511"/>
    </source>
</evidence>
<dbReference type="Proteomes" id="UP000734511">
    <property type="component" value="Unassembled WGS sequence"/>
</dbReference>
<evidence type="ECO:0000259" key="1">
    <source>
        <dbReference type="Pfam" id="PF07398"/>
    </source>
</evidence>
<dbReference type="EMBL" id="JAATEJ010000015">
    <property type="protein sequence ID" value="NJP45549.1"/>
    <property type="molecule type" value="Genomic_DNA"/>
</dbReference>
<dbReference type="InterPro" id="IPR017517">
    <property type="entry name" value="Maleyloyr_isom"/>
</dbReference>
<evidence type="ECO:0000313" key="3">
    <source>
        <dbReference type="EMBL" id="NJP45549.1"/>
    </source>
</evidence>
<dbReference type="Pfam" id="PF07398">
    <property type="entry name" value="MDMPI_C"/>
    <property type="match status" value="1"/>
</dbReference>
<feature type="domain" description="MDMPI C-terminal" evidence="1">
    <location>
        <begin position="162"/>
        <end position="256"/>
    </location>
</feature>